<comment type="caution">
    <text evidence="3">The sequence shown here is derived from an EMBL/GenBank/DDBJ whole genome shotgun (WGS) entry which is preliminary data.</text>
</comment>
<accession>A0A853EML9</accession>
<dbReference type="Proteomes" id="UP000572528">
    <property type="component" value="Unassembled WGS sequence"/>
</dbReference>
<dbReference type="RefSeq" id="WP_179900784.1">
    <property type="nucleotide sequence ID" value="NZ_JACBXV010000108.1"/>
</dbReference>
<name>A0A853EML9_9ACTO</name>
<evidence type="ECO:0000313" key="3">
    <source>
        <dbReference type="EMBL" id="NYS69512.1"/>
    </source>
</evidence>
<dbReference type="SUPFAM" id="SSF56219">
    <property type="entry name" value="DNase I-like"/>
    <property type="match status" value="1"/>
</dbReference>
<keyword evidence="3" id="KW-0255">Endonuclease</keyword>
<gene>
    <name evidence="3" type="ORF">HZZ05_08290</name>
</gene>
<reference evidence="3 4" key="1">
    <citation type="submission" date="2020-07" db="EMBL/GenBank/DDBJ databases">
        <title>MOT database genomes.</title>
        <authorList>
            <person name="Joseph S."/>
            <person name="Aduse-Opoku J."/>
            <person name="Hashim A."/>
            <person name="Wade W."/>
            <person name="Curtis M."/>
        </authorList>
    </citation>
    <scope>NUCLEOTIDE SEQUENCE [LARGE SCALE GENOMIC DNA]</scope>
    <source>
        <strain evidence="3 4">WMus004</strain>
    </source>
</reference>
<protein>
    <submittedName>
        <fullName evidence="3">Endonuclease/exonuclease/phosphatase family protein</fullName>
    </submittedName>
</protein>
<feature type="transmembrane region" description="Helical" evidence="1">
    <location>
        <begin position="76"/>
        <end position="98"/>
    </location>
</feature>
<feature type="domain" description="Endonuclease/exonuclease/phosphatase" evidence="2">
    <location>
        <begin position="129"/>
        <end position="349"/>
    </location>
</feature>
<sequence length="359" mass="37226">MSRLQIAGWVLAAVIALAALISIHPPLTLQPFIAQLVAMRSFMAVGWGVLGLLAALVAITLRLWDRRSGRASRRAGLSSAVLALVLVLVALTHGGILVGRGTSMSTLAAITDKSGQEDVTVLALNTEREDVTIQDLTEAANAAQADVIILPETTAAYGERLAAALAGTSLGAQATFTVFSAVSPPLDPDDDTYGPGRIDPVDATTMLVSSRLGDYRQVEGPKGTGRGLVMVEPVDGTGPVIAGAHTYPPVPGYMTLWRTSLTGVAAICQNPPDGLILAGDLNATRDHGPLRDLHRCASAGEQAGIGGLATWPSTTDSTLMGATIDHILVDAAAWQGTAGEVITVARTDHRGVVVRLTAR</sequence>
<evidence type="ECO:0000313" key="4">
    <source>
        <dbReference type="Proteomes" id="UP000572528"/>
    </source>
</evidence>
<keyword evidence="3" id="KW-0378">Hydrolase</keyword>
<keyword evidence="1" id="KW-1133">Transmembrane helix</keyword>
<evidence type="ECO:0000256" key="1">
    <source>
        <dbReference type="SAM" id="Phobius"/>
    </source>
</evidence>
<dbReference type="GO" id="GO:0004527">
    <property type="term" value="F:exonuclease activity"/>
    <property type="evidence" value="ECO:0007669"/>
    <property type="project" value="UniProtKB-KW"/>
</dbReference>
<dbReference type="AlphaFoldDB" id="A0A853EML9"/>
<keyword evidence="1" id="KW-0472">Membrane</keyword>
<evidence type="ECO:0000259" key="2">
    <source>
        <dbReference type="Pfam" id="PF03372"/>
    </source>
</evidence>
<dbReference type="EMBL" id="JACBXV010000108">
    <property type="protein sequence ID" value="NYS69512.1"/>
    <property type="molecule type" value="Genomic_DNA"/>
</dbReference>
<dbReference type="InterPro" id="IPR036691">
    <property type="entry name" value="Endo/exonu/phosph_ase_sf"/>
</dbReference>
<dbReference type="GO" id="GO:0004519">
    <property type="term" value="F:endonuclease activity"/>
    <property type="evidence" value="ECO:0007669"/>
    <property type="project" value="UniProtKB-KW"/>
</dbReference>
<keyword evidence="1" id="KW-0812">Transmembrane</keyword>
<dbReference type="InterPro" id="IPR005135">
    <property type="entry name" value="Endo/exonuclease/phosphatase"/>
</dbReference>
<organism evidence="3 4">
    <name type="scientific">Actinomyces bowdenii</name>
    <dbReference type="NCBI Taxonomy" id="131109"/>
    <lineage>
        <taxon>Bacteria</taxon>
        <taxon>Bacillati</taxon>
        <taxon>Actinomycetota</taxon>
        <taxon>Actinomycetes</taxon>
        <taxon>Actinomycetales</taxon>
        <taxon>Actinomycetaceae</taxon>
        <taxon>Actinomyces</taxon>
    </lineage>
</organism>
<proteinExistence type="predicted"/>
<keyword evidence="3" id="KW-0269">Exonuclease</keyword>
<dbReference type="Pfam" id="PF03372">
    <property type="entry name" value="Exo_endo_phos"/>
    <property type="match status" value="1"/>
</dbReference>
<dbReference type="Gene3D" id="3.60.10.10">
    <property type="entry name" value="Endonuclease/exonuclease/phosphatase"/>
    <property type="match status" value="1"/>
</dbReference>
<keyword evidence="3" id="KW-0540">Nuclease</keyword>
<feature type="transmembrane region" description="Helical" evidence="1">
    <location>
        <begin position="42"/>
        <end position="64"/>
    </location>
</feature>